<dbReference type="PANTHER" id="PTHR43581">
    <property type="entry name" value="ATP/GTP PHOSPHATASE"/>
    <property type="match status" value="1"/>
</dbReference>
<dbReference type="Pfam" id="PF13175">
    <property type="entry name" value="AAA_15"/>
    <property type="match status" value="1"/>
</dbReference>
<dbReference type="Proteomes" id="UP001058713">
    <property type="component" value="Chromosome"/>
</dbReference>
<organism evidence="2 3">
    <name type="scientific">Leisingera caerulea</name>
    <name type="common">Phaeobacter caeruleus</name>
    <dbReference type="NCBI Taxonomy" id="506591"/>
    <lineage>
        <taxon>Bacteria</taxon>
        <taxon>Pseudomonadati</taxon>
        <taxon>Pseudomonadota</taxon>
        <taxon>Alphaproteobacteria</taxon>
        <taxon>Rhodobacterales</taxon>
        <taxon>Roseobacteraceae</taxon>
        <taxon>Leisingera</taxon>
    </lineage>
</organism>
<dbReference type="SUPFAM" id="SSF52540">
    <property type="entry name" value="P-loop containing nucleoside triphosphate hydrolases"/>
    <property type="match status" value="1"/>
</dbReference>
<dbReference type="GO" id="GO:0005524">
    <property type="term" value="F:ATP binding"/>
    <property type="evidence" value="ECO:0007669"/>
    <property type="project" value="UniProtKB-KW"/>
</dbReference>
<dbReference type="AlphaFoldDB" id="A0A9Q9LXN6"/>
<dbReference type="RefSeq" id="WP_259970916.1">
    <property type="nucleotide sequence ID" value="NZ_CP081070.1"/>
</dbReference>
<protein>
    <submittedName>
        <fullName evidence="2">ATP-binding protein</fullName>
    </submittedName>
</protein>
<evidence type="ECO:0000259" key="1">
    <source>
        <dbReference type="Pfam" id="PF13175"/>
    </source>
</evidence>
<dbReference type="Gene3D" id="3.40.50.300">
    <property type="entry name" value="P-loop containing nucleotide triphosphate hydrolases"/>
    <property type="match status" value="1"/>
</dbReference>
<gene>
    <name evidence="2" type="ORF">K3721_14770</name>
</gene>
<dbReference type="InterPro" id="IPR051396">
    <property type="entry name" value="Bact_Antivir_Def_Nuclease"/>
</dbReference>
<name>A0A9Q9LXN6_LEICA</name>
<dbReference type="PANTHER" id="PTHR43581:SF2">
    <property type="entry name" value="EXCINUCLEASE ATPASE SUBUNIT"/>
    <property type="match status" value="1"/>
</dbReference>
<evidence type="ECO:0000313" key="2">
    <source>
        <dbReference type="EMBL" id="UWQ53241.1"/>
    </source>
</evidence>
<dbReference type="InterPro" id="IPR041685">
    <property type="entry name" value="AAA_GajA/Old/RecF-like"/>
</dbReference>
<dbReference type="EMBL" id="CP081070">
    <property type="protein sequence ID" value="UWQ53241.1"/>
    <property type="molecule type" value="Genomic_DNA"/>
</dbReference>
<feature type="domain" description="Endonuclease GajA/Old nuclease/RecF-like AAA" evidence="1">
    <location>
        <begin position="297"/>
        <end position="381"/>
    </location>
</feature>
<dbReference type="CDD" id="cd00267">
    <property type="entry name" value="ABC_ATPase"/>
    <property type="match status" value="1"/>
</dbReference>
<keyword evidence="2" id="KW-0547">Nucleotide-binding</keyword>
<keyword evidence="2" id="KW-0067">ATP-binding</keyword>
<dbReference type="KEGG" id="lcae:K3721_14770"/>
<evidence type="ECO:0000313" key="3">
    <source>
        <dbReference type="Proteomes" id="UP001058713"/>
    </source>
</evidence>
<accession>A0A9Q9LXN6</accession>
<dbReference type="InterPro" id="IPR027417">
    <property type="entry name" value="P-loop_NTPase"/>
</dbReference>
<proteinExistence type="predicted"/>
<sequence>MKLKINNVGRISKGEIEPKPLTMFVGQNDSGKTYAASTMWALLRHINRPETREFTNNIPGLKDFISTSTGGDSGHFEFSAGPKDVKKIRDNTVKSFNKNIDVILQDAIGYDGFSDSKISLEGDDSSSAIKLNLYVEKFETIEEVEVEVEDEEESYDIEIQTVDRFNYSCKVEYGTTQKELFSYEDLELDIFAGFIESNVRQSLIGISCFGLDWLGMRNVIYLPAARTGIMLALDYFVSGTLDRSKMAGKELEESGTLPRPIQDFALNLSRRTFRPFWKKRDHHLGNLIQGEFSRRSHTRGDYVYSIENGKGEIPLASTSSLVTELAALSVLSHRVTQRTLLIFEEPEAHLHLSAQREMARSLAKMVNSGIKVLITTHSDTFLQQLNNLISLHHLKGDRELIDNLGVPEDSIIDPKDIAAFDFDCVDGSTNIEKLEITKHGVVANSLNRVLLELADETIRINDALSNLET</sequence>
<reference evidence="2" key="1">
    <citation type="submission" date="2021-08" db="EMBL/GenBank/DDBJ databases">
        <authorList>
            <person name="Nwanade C."/>
            <person name="Wang M."/>
            <person name="Masoudi A."/>
            <person name="Yu Z."/>
            <person name="Liu J."/>
        </authorList>
    </citation>
    <scope>NUCLEOTIDE SEQUENCE</scope>
    <source>
        <strain evidence="2">S122</strain>
    </source>
</reference>